<dbReference type="EMBL" id="KZ820058">
    <property type="protein sequence ID" value="PWN49384.1"/>
    <property type="molecule type" value="Genomic_DNA"/>
</dbReference>
<organism evidence="1 2">
    <name type="scientific">Violaceomyces palustris</name>
    <dbReference type="NCBI Taxonomy" id="1673888"/>
    <lineage>
        <taxon>Eukaryota</taxon>
        <taxon>Fungi</taxon>
        <taxon>Dikarya</taxon>
        <taxon>Basidiomycota</taxon>
        <taxon>Ustilaginomycotina</taxon>
        <taxon>Ustilaginomycetes</taxon>
        <taxon>Violaceomycetales</taxon>
        <taxon>Violaceomycetaceae</taxon>
        <taxon>Violaceomyces</taxon>
    </lineage>
</organism>
<reference evidence="1 2" key="1">
    <citation type="journal article" date="2018" name="Mol. Biol. Evol.">
        <title>Broad Genomic Sampling Reveals a Smut Pathogenic Ancestry of the Fungal Clade Ustilaginomycotina.</title>
        <authorList>
            <person name="Kijpornyongpan T."/>
            <person name="Mondo S.J."/>
            <person name="Barry K."/>
            <person name="Sandor L."/>
            <person name="Lee J."/>
            <person name="Lipzen A."/>
            <person name="Pangilinan J."/>
            <person name="LaButti K."/>
            <person name="Hainaut M."/>
            <person name="Henrissat B."/>
            <person name="Grigoriev I.V."/>
            <person name="Spatafora J.W."/>
            <person name="Aime M.C."/>
        </authorList>
    </citation>
    <scope>NUCLEOTIDE SEQUENCE [LARGE SCALE GENOMIC DNA]</scope>
    <source>
        <strain evidence="1 2">SA 807</strain>
    </source>
</reference>
<proteinExistence type="predicted"/>
<sequence length="236" mass="24393">MSANLDKPLDEIIAARPKKAGRGRGRGGKRGSGRTGGSAKAAALGSATQNAAVIAASNRNRPPIVIPGRAPGGKDPGSKIILSNLPLDVNEAQVKELFATTIGPLRKIVMSYRANGTSTGVCTVEFQRGDDASRAYQQYNNRLIDGKRPLKVEVVVDPARAAIQVAPIAAPAAPARQANANASTSRGRGAARGRGRGGRGARQSRPKKTIEDLDAEMEDYNNQNAGDAAAAPAPAA</sequence>
<accession>A0ACD0NUA7</accession>
<evidence type="ECO:0000313" key="2">
    <source>
        <dbReference type="Proteomes" id="UP000245626"/>
    </source>
</evidence>
<dbReference type="Proteomes" id="UP000245626">
    <property type="component" value="Unassembled WGS sequence"/>
</dbReference>
<protein>
    <submittedName>
        <fullName evidence="1">Uncharacterized protein</fullName>
    </submittedName>
</protein>
<evidence type="ECO:0000313" key="1">
    <source>
        <dbReference type="EMBL" id="PWN49384.1"/>
    </source>
</evidence>
<name>A0ACD0NUA7_9BASI</name>
<gene>
    <name evidence="1" type="ORF">IE53DRAFT_388401</name>
</gene>
<keyword evidence="2" id="KW-1185">Reference proteome</keyword>